<accession>A0A699QZX0</accession>
<dbReference type="AlphaFoldDB" id="A0A699QZX0"/>
<comment type="caution">
    <text evidence="1">The sequence shown here is derived from an EMBL/GenBank/DDBJ whole genome shotgun (WGS) entry which is preliminary data.</text>
</comment>
<protein>
    <submittedName>
        <fullName evidence="1">Uncharacterized protein</fullName>
    </submittedName>
</protein>
<organism evidence="1">
    <name type="scientific">Tanacetum cinerariifolium</name>
    <name type="common">Dalmatian daisy</name>
    <name type="synonym">Chrysanthemum cinerariifolium</name>
    <dbReference type="NCBI Taxonomy" id="118510"/>
    <lineage>
        <taxon>Eukaryota</taxon>
        <taxon>Viridiplantae</taxon>
        <taxon>Streptophyta</taxon>
        <taxon>Embryophyta</taxon>
        <taxon>Tracheophyta</taxon>
        <taxon>Spermatophyta</taxon>
        <taxon>Magnoliopsida</taxon>
        <taxon>eudicotyledons</taxon>
        <taxon>Gunneridae</taxon>
        <taxon>Pentapetalae</taxon>
        <taxon>asterids</taxon>
        <taxon>campanulids</taxon>
        <taxon>Asterales</taxon>
        <taxon>Asteraceae</taxon>
        <taxon>Asteroideae</taxon>
        <taxon>Anthemideae</taxon>
        <taxon>Anthemidinae</taxon>
        <taxon>Tanacetum</taxon>
    </lineage>
</organism>
<sequence>GDKESKQSSEHHDDTPNEE</sequence>
<dbReference type="EMBL" id="BKCJ011076262">
    <property type="protein sequence ID" value="GFC80689.1"/>
    <property type="molecule type" value="Genomic_DNA"/>
</dbReference>
<evidence type="ECO:0000313" key="1">
    <source>
        <dbReference type="EMBL" id="GFC80689.1"/>
    </source>
</evidence>
<gene>
    <name evidence="1" type="ORF">Tci_852659</name>
</gene>
<feature type="non-terminal residue" evidence="1">
    <location>
        <position position="1"/>
    </location>
</feature>
<name>A0A699QZX0_TANCI</name>
<reference evidence="1" key="1">
    <citation type="journal article" date="2019" name="Sci. Rep.">
        <title>Draft genome of Tanacetum cinerariifolium, the natural source of mosquito coil.</title>
        <authorList>
            <person name="Yamashiro T."/>
            <person name="Shiraishi A."/>
            <person name="Satake H."/>
            <person name="Nakayama K."/>
        </authorList>
    </citation>
    <scope>NUCLEOTIDE SEQUENCE</scope>
</reference>
<proteinExistence type="predicted"/>